<reference evidence="1 2" key="1">
    <citation type="journal article" date="2018" name="Front. Plant Sci.">
        <title>Red Clover (Trifolium pratense) and Zigzag Clover (T. medium) - A Picture of Genomic Similarities and Differences.</title>
        <authorList>
            <person name="Dluhosova J."/>
            <person name="Istvanek J."/>
            <person name="Nedelnik J."/>
            <person name="Repkova J."/>
        </authorList>
    </citation>
    <scope>NUCLEOTIDE SEQUENCE [LARGE SCALE GENOMIC DNA]</scope>
    <source>
        <strain evidence="2">cv. 10/8</strain>
        <tissue evidence="1">Leaf</tissue>
    </source>
</reference>
<evidence type="ECO:0000313" key="2">
    <source>
        <dbReference type="Proteomes" id="UP000265520"/>
    </source>
</evidence>
<sequence>MVLVQVMAQRALVDAMKLMATAMAQEVVNRTADRVA</sequence>
<protein>
    <submittedName>
        <fullName evidence="1">Uncharacterized protein</fullName>
    </submittedName>
</protein>
<dbReference type="EMBL" id="LXQA011113205">
    <property type="protein sequence ID" value="MCI85344.1"/>
    <property type="molecule type" value="Genomic_DNA"/>
</dbReference>
<comment type="caution">
    <text evidence="1">The sequence shown here is derived from an EMBL/GenBank/DDBJ whole genome shotgun (WGS) entry which is preliminary data.</text>
</comment>
<evidence type="ECO:0000313" key="1">
    <source>
        <dbReference type="EMBL" id="MCI85344.1"/>
    </source>
</evidence>
<name>A0A392VAM0_9FABA</name>
<dbReference type="AlphaFoldDB" id="A0A392VAM0"/>
<keyword evidence="2" id="KW-1185">Reference proteome</keyword>
<proteinExistence type="predicted"/>
<organism evidence="1 2">
    <name type="scientific">Trifolium medium</name>
    <dbReference type="NCBI Taxonomy" id="97028"/>
    <lineage>
        <taxon>Eukaryota</taxon>
        <taxon>Viridiplantae</taxon>
        <taxon>Streptophyta</taxon>
        <taxon>Embryophyta</taxon>
        <taxon>Tracheophyta</taxon>
        <taxon>Spermatophyta</taxon>
        <taxon>Magnoliopsida</taxon>
        <taxon>eudicotyledons</taxon>
        <taxon>Gunneridae</taxon>
        <taxon>Pentapetalae</taxon>
        <taxon>rosids</taxon>
        <taxon>fabids</taxon>
        <taxon>Fabales</taxon>
        <taxon>Fabaceae</taxon>
        <taxon>Papilionoideae</taxon>
        <taxon>50 kb inversion clade</taxon>
        <taxon>NPAAA clade</taxon>
        <taxon>Hologalegina</taxon>
        <taxon>IRL clade</taxon>
        <taxon>Trifolieae</taxon>
        <taxon>Trifolium</taxon>
    </lineage>
</organism>
<dbReference type="Proteomes" id="UP000265520">
    <property type="component" value="Unassembled WGS sequence"/>
</dbReference>
<accession>A0A392VAM0</accession>